<sequence length="77" mass="9350">MDENKELIEEAQEKKEDGTKFYLVVRVSIWMKMRNYILQKINWIPKQEKTTIWNKIDQMLLKIKGQEAEPVKIKIEK</sequence>
<organism evidence="1 2">
    <name type="scientific">Candidatus Merdicola faecigallinarum</name>
    <dbReference type="NCBI Taxonomy" id="2840862"/>
    <lineage>
        <taxon>Bacteria</taxon>
        <taxon>Bacillati</taxon>
        <taxon>Bacillota</taxon>
        <taxon>Clostridia</taxon>
        <taxon>Candidatus Merdicola</taxon>
    </lineage>
</organism>
<protein>
    <submittedName>
        <fullName evidence="1">Uncharacterized protein</fullName>
    </submittedName>
</protein>
<accession>A0A9D1M094</accession>
<evidence type="ECO:0000313" key="2">
    <source>
        <dbReference type="Proteomes" id="UP000824093"/>
    </source>
</evidence>
<dbReference type="EMBL" id="DVNH01000018">
    <property type="protein sequence ID" value="HIU51475.1"/>
    <property type="molecule type" value="Genomic_DNA"/>
</dbReference>
<name>A0A9D1M094_9FIRM</name>
<reference evidence="1" key="2">
    <citation type="journal article" date="2021" name="PeerJ">
        <title>Extensive microbial diversity within the chicken gut microbiome revealed by metagenomics and culture.</title>
        <authorList>
            <person name="Gilroy R."/>
            <person name="Ravi A."/>
            <person name="Getino M."/>
            <person name="Pursley I."/>
            <person name="Horton D.L."/>
            <person name="Alikhan N.F."/>
            <person name="Baker D."/>
            <person name="Gharbi K."/>
            <person name="Hall N."/>
            <person name="Watson M."/>
            <person name="Adriaenssens E.M."/>
            <person name="Foster-Nyarko E."/>
            <person name="Jarju S."/>
            <person name="Secka A."/>
            <person name="Antonio M."/>
            <person name="Oren A."/>
            <person name="Chaudhuri R.R."/>
            <person name="La Ragione R."/>
            <person name="Hildebrand F."/>
            <person name="Pallen M.J."/>
        </authorList>
    </citation>
    <scope>NUCLEOTIDE SEQUENCE</scope>
    <source>
        <strain evidence="1">CHK195-15760</strain>
    </source>
</reference>
<dbReference type="AlphaFoldDB" id="A0A9D1M094"/>
<reference evidence="1" key="1">
    <citation type="submission" date="2020-10" db="EMBL/GenBank/DDBJ databases">
        <authorList>
            <person name="Gilroy R."/>
        </authorList>
    </citation>
    <scope>NUCLEOTIDE SEQUENCE</scope>
    <source>
        <strain evidence="1">CHK195-15760</strain>
    </source>
</reference>
<comment type="caution">
    <text evidence="1">The sequence shown here is derived from an EMBL/GenBank/DDBJ whole genome shotgun (WGS) entry which is preliminary data.</text>
</comment>
<gene>
    <name evidence="1" type="ORF">IAB70_02455</name>
</gene>
<dbReference type="Proteomes" id="UP000824093">
    <property type="component" value="Unassembled WGS sequence"/>
</dbReference>
<evidence type="ECO:0000313" key="1">
    <source>
        <dbReference type="EMBL" id="HIU51475.1"/>
    </source>
</evidence>
<proteinExistence type="predicted"/>